<dbReference type="InterPro" id="IPR011129">
    <property type="entry name" value="CSD"/>
</dbReference>
<keyword evidence="5 8" id="KW-0378">Hydrolase</keyword>
<feature type="region of interest" description="Disordered" evidence="9">
    <location>
        <begin position="760"/>
        <end position="779"/>
    </location>
</feature>
<dbReference type="NCBIfam" id="TIGR02063">
    <property type="entry name" value="RNase_R"/>
    <property type="match status" value="1"/>
</dbReference>
<dbReference type="GO" id="GO:0006355">
    <property type="term" value="P:regulation of DNA-templated transcription"/>
    <property type="evidence" value="ECO:0007669"/>
    <property type="project" value="UniProtKB-ARBA"/>
</dbReference>
<comment type="subcellular location">
    <subcellularLocation>
        <location evidence="2 8">Cytoplasm</location>
    </subcellularLocation>
</comment>
<sequence length="779" mass="88364">MARSPRSGRKPRSGARKDTKIAKKKTEAAKGRPRRFKIPDPYAEREAKKYERPIPSREAILMLLREKGVPLSFEEIAAGLGVSEPVDLEALERRLKAMERDGQLLRNRRDRYCLVNESDLIRGRVIGHPDGFGFLKPDEGGEDLFLSPREMRQVFHGDRVVACVTGIDRRGRKEGSVVGILERAHERVVGRLFVERGVAYVVPDNKRITHDVLIPEAYLNGARPGQIVVAEIVEQPTRRNQPIGRIVEVLGEHMAPGMEIEVAIRAFDIPHEWPDEVLAEAARFGTEVPEAAKEGRVDLRQLPLVTIDGEDARDFDDAVYCRPTPKGWRLIVAIADVSHYVRPGSALDQEALKRGNSVYFPQQVIPMLPEVLSNGLCSLVPDEDRLCMVCEMLVDREGRVTRSRFYEGVMRSHARLTYTEVAAMLVDKDPAVRARHEKLLPHLEELYAVYQALRCQREARGAMDFDTDEYKIVFGEGRKIERLEKVVRTDAHKLIEECMIAANAATARFLDRKKVPYLRRIHDGPDPEKVADVRQFLAELGLKLPGGDTPSPADYMKVLKAAEGRPDYHLVQTLLLRTLPQAVYSPEKKGHFGLALDAYTHYTSPIRRYPDLLVHRAIRHALAGGKAKDFRYSEPELKTIGEHCSMTERRADEATWDVIAWLKCEYMQDKVGEVFPGVITAVTSFGFFVELQDIYVEGLVHISTLGQDFYHFDPLRHCLVGERTHVTYRIGDVVKVKVARVDLDERKIDLALIEPLAPAKHQEKKAASRRRRRKRKNAA</sequence>
<comment type="catalytic activity">
    <reaction evidence="1 8">
        <text>Exonucleolytic cleavage in the 3'- to 5'-direction to yield nucleoside 5'-phosphates.</text>
        <dbReference type="EC" id="3.1.13.1"/>
    </reaction>
</comment>
<evidence type="ECO:0000256" key="4">
    <source>
        <dbReference type="ARBA" id="ARBA00022722"/>
    </source>
</evidence>
<dbReference type="FunFam" id="2.40.50.140:FF:000213">
    <property type="entry name" value="Ribonuclease R"/>
    <property type="match status" value="1"/>
</dbReference>
<comment type="similarity">
    <text evidence="8">Belongs to the RNR ribonuclease family. RNase R subfamily.</text>
</comment>
<evidence type="ECO:0000256" key="1">
    <source>
        <dbReference type="ARBA" id="ARBA00001849"/>
    </source>
</evidence>
<dbReference type="Pfam" id="PF00575">
    <property type="entry name" value="S1"/>
    <property type="match status" value="1"/>
</dbReference>
<comment type="function">
    <text evidence="8">3'-5' exoribonuclease that releases 5'-nucleoside monophosphates and is involved in maturation of structured RNAs.</text>
</comment>
<feature type="region of interest" description="Disordered" evidence="9">
    <location>
        <begin position="1"/>
        <end position="34"/>
    </location>
</feature>
<dbReference type="GO" id="GO:0005829">
    <property type="term" value="C:cytosol"/>
    <property type="evidence" value="ECO:0007669"/>
    <property type="project" value="TreeGrafter"/>
</dbReference>
<dbReference type="InterPro" id="IPR003029">
    <property type="entry name" value="S1_domain"/>
</dbReference>
<dbReference type="PANTHER" id="PTHR23355:SF9">
    <property type="entry name" value="DIS3-LIKE EXONUCLEASE 2"/>
    <property type="match status" value="1"/>
</dbReference>
<name>A0AAU9C860_9GAMM</name>
<feature type="compositionally biased region" description="Basic and acidic residues" evidence="9">
    <location>
        <begin position="15"/>
        <end position="30"/>
    </location>
</feature>
<keyword evidence="6 8" id="KW-0269">Exonuclease</keyword>
<keyword evidence="7 8" id="KW-0694">RNA-binding</keyword>
<dbReference type="SUPFAM" id="SSF50249">
    <property type="entry name" value="Nucleic acid-binding proteins"/>
    <property type="match status" value="4"/>
</dbReference>
<evidence type="ECO:0000256" key="2">
    <source>
        <dbReference type="ARBA" id="ARBA00004496"/>
    </source>
</evidence>
<dbReference type="AlphaFoldDB" id="A0AAU9C860"/>
<evidence type="ECO:0000256" key="6">
    <source>
        <dbReference type="ARBA" id="ARBA00022839"/>
    </source>
</evidence>
<evidence type="ECO:0000259" key="10">
    <source>
        <dbReference type="PROSITE" id="PS50126"/>
    </source>
</evidence>
<dbReference type="InterPro" id="IPR050180">
    <property type="entry name" value="RNR_Ribonuclease"/>
</dbReference>
<dbReference type="GO" id="GO:0006402">
    <property type="term" value="P:mRNA catabolic process"/>
    <property type="evidence" value="ECO:0007669"/>
    <property type="project" value="TreeGrafter"/>
</dbReference>
<evidence type="ECO:0000256" key="7">
    <source>
        <dbReference type="ARBA" id="ARBA00022884"/>
    </source>
</evidence>
<evidence type="ECO:0000256" key="5">
    <source>
        <dbReference type="ARBA" id="ARBA00022801"/>
    </source>
</evidence>
<dbReference type="NCBIfam" id="NF008648">
    <property type="entry name" value="PRK11642.1"/>
    <property type="match status" value="1"/>
</dbReference>
<dbReference type="Pfam" id="PF00773">
    <property type="entry name" value="RNB"/>
    <property type="match status" value="1"/>
</dbReference>
<gene>
    <name evidence="8" type="primary">rnr</name>
    <name evidence="11" type="ORF">MIN45_P1004</name>
</gene>
<evidence type="ECO:0000313" key="12">
    <source>
        <dbReference type="Proteomes" id="UP001321450"/>
    </source>
</evidence>
<keyword evidence="3 8" id="KW-0963">Cytoplasm</keyword>
<keyword evidence="12" id="KW-1185">Reference proteome</keyword>
<dbReference type="RefSeq" id="WP_286293841.1">
    <property type="nucleotide sequence ID" value="NZ_AP024718.1"/>
</dbReference>
<evidence type="ECO:0000256" key="3">
    <source>
        <dbReference type="ARBA" id="ARBA00022490"/>
    </source>
</evidence>
<dbReference type="KEGG" id="meiy:MIN45_P1004"/>
<feature type="compositionally biased region" description="Basic residues" evidence="9">
    <location>
        <begin position="1"/>
        <end position="14"/>
    </location>
</feature>
<protein>
    <recommendedName>
        <fullName evidence="8">Ribonuclease R</fullName>
        <shortName evidence="8">RNase R</shortName>
        <ecNumber evidence="8">3.1.13.1</ecNumber>
    </recommendedName>
</protein>
<dbReference type="EC" id="3.1.13.1" evidence="8"/>
<organism evidence="11 12">
    <name type="scientific">Methylomarinovum tepidoasis</name>
    <dbReference type="NCBI Taxonomy" id="2840183"/>
    <lineage>
        <taxon>Bacteria</taxon>
        <taxon>Pseudomonadati</taxon>
        <taxon>Pseudomonadota</taxon>
        <taxon>Gammaproteobacteria</taxon>
        <taxon>Methylococcales</taxon>
        <taxon>Methylothermaceae</taxon>
        <taxon>Methylomarinovum</taxon>
    </lineage>
</organism>
<evidence type="ECO:0000313" key="11">
    <source>
        <dbReference type="EMBL" id="BCX88635.1"/>
    </source>
</evidence>
<dbReference type="PANTHER" id="PTHR23355">
    <property type="entry name" value="RIBONUCLEASE"/>
    <property type="match status" value="1"/>
</dbReference>
<dbReference type="InterPro" id="IPR001900">
    <property type="entry name" value="RNase_II/R"/>
</dbReference>
<dbReference type="GO" id="GO:0008859">
    <property type="term" value="F:exoribonuclease II activity"/>
    <property type="evidence" value="ECO:0007669"/>
    <property type="project" value="UniProtKB-UniRule"/>
</dbReference>
<feature type="domain" description="S1 motif" evidence="10">
    <location>
        <begin position="672"/>
        <end position="753"/>
    </location>
</feature>
<dbReference type="CDD" id="cd00090">
    <property type="entry name" value="HTH_ARSR"/>
    <property type="match status" value="1"/>
</dbReference>
<dbReference type="HAMAP" id="MF_01895">
    <property type="entry name" value="RNase_R"/>
    <property type="match status" value="1"/>
</dbReference>
<dbReference type="InterPro" id="IPR012340">
    <property type="entry name" value="NA-bd_OB-fold"/>
</dbReference>
<dbReference type="Pfam" id="PF17876">
    <property type="entry name" value="CSD2"/>
    <property type="match status" value="1"/>
</dbReference>
<dbReference type="PROSITE" id="PS50126">
    <property type="entry name" value="S1"/>
    <property type="match status" value="1"/>
</dbReference>
<reference evidence="12" key="1">
    <citation type="journal article" date="2024" name="Int. J. Syst. Evol. Microbiol.">
        <title>Methylomarinovum tepidoasis sp. nov., a moderately thermophilic methanotroph of the family Methylothermaceae isolated from a deep-sea hydrothermal field.</title>
        <authorList>
            <person name="Hirayama H."/>
            <person name="Takaki Y."/>
            <person name="Abe M."/>
            <person name="Miyazaki M."/>
            <person name="Uematsu K."/>
            <person name="Matsui Y."/>
            <person name="Takai K."/>
        </authorList>
    </citation>
    <scope>NUCLEOTIDE SEQUENCE [LARGE SCALE GENOMIC DNA]</scope>
    <source>
        <strain evidence="12">IN45</strain>
    </source>
</reference>
<dbReference type="InterPro" id="IPR011991">
    <property type="entry name" value="ArsR-like_HTH"/>
</dbReference>
<evidence type="ECO:0000256" key="9">
    <source>
        <dbReference type="SAM" id="MobiDB-lite"/>
    </source>
</evidence>
<dbReference type="SMART" id="SM00316">
    <property type="entry name" value="S1"/>
    <property type="match status" value="2"/>
</dbReference>
<dbReference type="SMART" id="SM00357">
    <property type="entry name" value="CSP"/>
    <property type="match status" value="2"/>
</dbReference>
<dbReference type="InterPro" id="IPR011805">
    <property type="entry name" value="RNase_R"/>
</dbReference>
<dbReference type="Proteomes" id="UP001321450">
    <property type="component" value="Chromosome"/>
</dbReference>
<proteinExistence type="inferred from homology"/>
<dbReference type="CDD" id="cd04471">
    <property type="entry name" value="S1_RNase_R"/>
    <property type="match status" value="1"/>
</dbReference>
<keyword evidence="4 8" id="KW-0540">Nuclease</keyword>
<dbReference type="Pfam" id="PF08206">
    <property type="entry name" value="OB_RNB"/>
    <property type="match status" value="1"/>
</dbReference>
<dbReference type="EMBL" id="AP024718">
    <property type="protein sequence ID" value="BCX88635.1"/>
    <property type="molecule type" value="Genomic_DNA"/>
</dbReference>
<evidence type="ECO:0000256" key="8">
    <source>
        <dbReference type="HAMAP-Rule" id="MF_01895"/>
    </source>
</evidence>
<dbReference type="InterPro" id="IPR004476">
    <property type="entry name" value="RNase_II/RNase_R"/>
</dbReference>
<feature type="compositionally biased region" description="Basic residues" evidence="9">
    <location>
        <begin position="767"/>
        <end position="779"/>
    </location>
</feature>
<accession>A0AAU9C860</accession>
<dbReference type="InterPro" id="IPR040476">
    <property type="entry name" value="CSD2"/>
</dbReference>
<dbReference type="GO" id="GO:0003723">
    <property type="term" value="F:RNA binding"/>
    <property type="evidence" value="ECO:0007669"/>
    <property type="project" value="UniProtKB-UniRule"/>
</dbReference>
<dbReference type="Gene3D" id="2.40.50.140">
    <property type="entry name" value="Nucleic acid-binding proteins"/>
    <property type="match status" value="2"/>
</dbReference>
<dbReference type="InterPro" id="IPR013223">
    <property type="entry name" value="RNase_B_OB_dom"/>
</dbReference>
<dbReference type="NCBIfam" id="TIGR00358">
    <property type="entry name" value="3_prime_RNase"/>
    <property type="match status" value="1"/>
</dbReference>
<dbReference type="SMART" id="SM00955">
    <property type="entry name" value="RNB"/>
    <property type="match status" value="1"/>
</dbReference>